<feature type="domain" description="Histidine kinase" evidence="6">
    <location>
        <begin position="309"/>
        <end position="526"/>
    </location>
</feature>
<evidence type="ECO:0000259" key="6">
    <source>
        <dbReference type="PROSITE" id="PS50109"/>
    </source>
</evidence>
<dbReference type="InterPro" id="IPR004358">
    <property type="entry name" value="Sig_transdc_His_kin-like_C"/>
</dbReference>
<dbReference type="Proteomes" id="UP001396646">
    <property type="component" value="Unassembled WGS sequence"/>
</dbReference>
<dbReference type="CDD" id="cd16922">
    <property type="entry name" value="HATPase_EvgS-ArcB-TorS-like"/>
    <property type="match status" value="1"/>
</dbReference>
<dbReference type="Gene3D" id="1.10.287.130">
    <property type="match status" value="1"/>
</dbReference>
<comment type="caution">
    <text evidence="9">The sequence shown here is derived from an EMBL/GenBank/DDBJ whole genome shotgun (WGS) entry which is preliminary data.</text>
</comment>
<dbReference type="EC" id="2.7.13.3" evidence="2"/>
<dbReference type="PRINTS" id="PR00344">
    <property type="entry name" value="BCTRLSENSOR"/>
</dbReference>
<dbReference type="InterPro" id="IPR036097">
    <property type="entry name" value="HisK_dim/P_sf"/>
</dbReference>
<protein>
    <recommendedName>
        <fullName evidence="2">histidine kinase</fullName>
        <ecNumber evidence="2">2.7.13.3</ecNumber>
    </recommendedName>
</protein>
<organism evidence="9 10">
    <name type="scientific">Methanococcoides cohabitans</name>
    <dbReference type="NCBI Taxonomy" id="3136559"/>
    <lineage>
        <taxon>Archaea</taxon>
        <taxon>Methanobacteriati</taxon>
        <taxon>Methanobacteriota</taxon>
        <taxon>Stenosarchaea group</taxon>
        <taxon>Methanomicrobia</taxon>
        <taxon>Methanosarcinales</taxon>
        <taxon>Methanosarcinaceae</taxon>
        <taxon>Methanococcoides</taxon>
    </lineage>
</organism>
<keyword evidence="4" id="KW-0808">Transferase</keyword>
<dbReference type="Pfam" id="PF13426">
    <property type="entry name" value="PAS_9"/>
    <property type="match status" value="1"/>
</dbReference>
<dbReference type="InterPro" id="IPR000700">
    <property type="entry name" value="PAS-assoc_C"/>
</dbReference>
<dbReference type="InterPro" id="IPR036890">
    <property type="entry name" value="HATPase_C_sf"/>
</dbReference>
<dbReference type="SMART" id="SM00388">
    <property type="entry name" value="HisKA"/>
    <property type="match status" value="1"/>
</dbReference>
<proteinExistence type="predicted"/>
<evidence type="ECO:0000313" key="10">
    <source>
        <dbReference type="Proteomes" id="UP001396646"/>
    </source>
</evidence>
<dbReference type="PANTHER" id="PTHR43047:SF72">
    <property type="entry name" value="OSMOSENSING HISTIDINE PROTEIN KINASE SLN1"/>
    <property type="match status" value="1"/>
</dbReference>
<dbReference type="PROSITE" id="PS50113">
    <property type="entry name" value="PAC"/>
    <property type="match status" value="1"/>
</dbReference>
<dbReference type="RefSeq" id="WP_342126905.1">
    <property type="nucleotide sequence ID" value="NZ_JBCAUS010000003.1"/>
</dbReference>
<dbReference type="Pfam" id="PF00512">
    <property type="entry name" value="HisKA"/>
    <property type="match status" value="1"/>
</dbReference>
<dbReference type="Gene3D" id="3.30.450.20">
    <property type="entry name" value="PAS domain"/>
    <property type="match status" value="1"/>
</dbReference>
<dbReference type="Pfam" id="PF02518">
    <property type="entry name" value="HATPase_c"/>
    <property type="match status" value="1"/>
</dbReference>
<dbReference type="SMART" id="SM00387">
    <property type="entry name" value="HATPase_c"/>
    <property type="match status" value="1"/>
</dbReference>
<dbReference type="SMART" id="SM00091">
    <property type="entry name" value="PAS"/>
    <property type="match status" value="1"/>
</dbReference>
<dbReference type="InterPro" id="IPR035965">
    <property type="entry name" value="PAS-like_dom_sf"/>
</dbReference>
<evidence type="ECO:0000256" key="3">
    <source>
        <dbReference type="ARBA" id="ARBA00022553"/>
    </source>
</evidence>
<keyword evidence="10" id="KW-1185">Reference proteome</keyword>
<reference evidence="9 10" key="1">
    <citation type="submission" date="2024-04" db="EMBL/GenBank/DDBJ databases">
        <title>Methanococcoides sp. LMO-2.</title>
        <authorList>
            <person name="Liang L."/>
        </authorList>
    </citation>
    <scope>NUCLEOTIDE SEQUENCE [LARGE SCALE GENOMIC DNA]</scope>
    <source>
        <strain evidence="9 10">LMO-2</strain>
    </source>
</reference>
<keyword evidence="3" id="KW-0597">Phosphoprotein</keyword>
<dbReference type="InterPro" id="IPR003661">
    <property type="entry name" value="HisK_dim/P_dom"/>
</dbReference>
<gene>
    <name evidence="9" type="ORF">WOA13_05235</name>
</gene>
<evidence type="ECO:0000256" key="1">
    <source>
        <dbReference type="ARBA" id="ARBA00000085"/>
    </source>
</evidence>
<dbReference type="GO" id="GO:0016301">
    <property type="term" value="F:kinase activity"/>
    <property type="evidence" value="ECO:0007669"/>
    <property type="project" value="UniProtKB-KW"/>
</dbReference>
<dbReference type="PROSITE" id="PS50112">
    <property type="entry name" value="PAS"/>
    <property type="match status" value="1"/>
</dbReference>
<evidence type="ECO:0000256" key="5">
    <source>
        <dbReference type="ARBA" id="ARBA00022777"/>
    </source>
</evidence>
<dbReference type="SUPFAM" id="SSF47384">
    <property type="entry name" value="Homodimeric domain of signal transducing histidine kinase"/>
    <property type="match status" value="1"/>
</dbReference>
<keyword evidence="5 9" id="KW-0418">Kinase</keyword>
<dbReference type="EMBL" id="JBCAUS010000003">
    <property type="protein sequence ID" value="MEL4305232.1"/>
    <property type="molecule type" value="Genomic_DNA"/>
</dbReference>
<dbReference type="CDD" id="cd00130">
    <property type="entry name" value="PAS"/>
    <property type="match status" value="1"/>
</dbReference>
<dbReference type="CDD" id="cd00082">
    <property type="entry name" value="HisKA"/>
    <property type="match status" value="1"/>
</dbReference>
<feature type="domain" description="PAC" evidence="8">
    <location>
        <begin position="239"/>
        <end position="291"/>
    </location>
</feature>
<sequence>MISEKENGRSSCVMVNSNDPGNVEIINRSDLASVPKGQAPTHDNRMSFVRFLNSVHKAINDSASLEAGFRNVVNMVPSGMQKSSISCSRIKFDDMVFQSGEFNLSSSKYASDILVEGTVHGKLEVYFQEMPDSAGILSCLNEEKDLIDCISDFLGSFAEQILVEKDLVIFKTLADTAKYGVAIVDMKGTLLYLNEAFAIMHGYSPEEIPGGDFLMFCDDDQVPRLKYLLDMVLADGNFKQEEVWNMRKNGSIFPAMVDCNVMVDKDNVPSQLSIMIHDISETKNAEECLKRAQALEDAANCSKSEFLANVSHELRTPLNSVIGFSEILLDGRCGELNDVQRRYLQNVSKNGNHLSEIINDILEISMIEAGKEEVTFETFAMIPVIMEAKDSIMHSILEKNVSFSYDLDPDLPQVNADKAKFRHIIYNLLSNAVKFTSEGGTVAIDAVTLGEMVHITIKDDGIGIPKEQLPHLYDKFYQVDGSTKRLYSGTGLGLALTKKLVGLHEGQMWVESEQGKGTTVHVMLPL</sequence>
<dbReference type="NCBIfam" id="TIGR00229">
    <property type="entry name" value="sensory_box"/>
    <property type="match status" value="1"/>
</dbReference>
<evidence type="ECO:0000313" key="9">
    <source>
        <dbReference type="EMBL" id="MEL4305232.1"/>
    </source>
</evidence>
<dbReference type="InterPro" id="IPR000014">
    <property type="entry name" value="PAS"/>
</dbReference>
<dbReference type="InterPro" id="IPR003594">
    <property type="entry name" value="HATPase_dom"/>
</dbReference>
<accession>A0ABU9KUF6</accession>
<comment type="catalytic activity">
    <reaction evidence="1">
        <text>ATP + protein L-histidine = ADP + protein N-phospho-L-histidine.</text>
        <dbReference type="EC" id="2.7.13.3"/>
    </reaction>
</comment>
<evidence type="ECO:0000256" key="2">
    <source>
        <dbReference type="ARBA" id="ARBA00012438"/>
    </source>
</evidence>
<dbReference type="SUPFAM" id="SSF55874">
    <property type="entry name" value="ATPase domain of HSP90 chaperone/DNA topoisomerase II/histidine kinase"/>
    <property type="match status" value="1"/>
</dbReference>
<evidence type="ECO:0000256" key="4">
    <source>
        <dbReference type="ARBA" id="ARBA00022679"/>
    </source>
</evidence>
<evidence type="ECO:0000259" key="8">
    <source>
        <dbReference type="PROSITE" id="PS50113"/>
    </source>
</evidence>
<dbReference type="Gene3D" id="3.30.565.10">
    <property type="entry name" value="Histidine kinase-like ATPase, C-terminal domain"/>
    <property type="match status" value="1"/>
</dbReference>
<name>A0ABU9KUF6_9EURY</name>
<feature type="domain" description="PAS" evidence="7">
    <location>
        <begin position="166"/>
        <end position="236"/>
    </location>
</feature>
<dbReference type="SUPFAM" id="SSF55785">
    <property type="entry name" value="PYP-like sensor domain (PAS domain)"/>
    <property type="match status" value="1"/>
</dbReference>
<dbReference type="InterPro" id="IPR005467">
    <property type="entry name" value="His_kinase_dom"/>
</dbReference>
<evidence type="ECO:0000259" key="7">
    <source>
        <dbReference type="PROSITE" id="PS50112"/>
    </source>
</evidence>
<dbReference type="PROSITE" id="PS50109">
    <property type="entry name" value="HIS_KIN"/>
    <property type="match status" value="1"/>
</dbReference>
<dbReference type="PANTHER" id="PTHR43047">
    <property type="entry name" value="TWO-COMPONENT HISTIDINE PROTEIN KINASE"/>
    <property type="match status" value="1"/>
</dbReference>